<name>A0A8E1WCQ5_9HYPH</name>
<evidence type="ECO:0000313" key="2">
    <source>
        <dbReference type="Proteomes" id="UP000532373"/>
    </source>
</evidence>
<comment type="caution">
    <text evidence="1">The sequence shown here is derived from an EMBL/GenBank/DDBJ whole genome shotgun (WGS) entry which is preliminary data.</text>
</comment>
<organism evidence="1 2">
    <name type="scientific">Aminobacter carboxidus</name>
    <dbReference type="NCBI Taxonomy" id="376165"/>
    <lineage>
        <taxon>Bacteria</taxon>
        <taxon>Pseudomonadati</taxon>
        <taxon>Pseudomonadota</taxon>
        <taxon>Alphaproteobacteria</taxon>
        <taxon>Hyphomicrobiales</taxon>
        <taxon>Phyllobacteriaceae</taxon>
        <taxon>Aminobacter</taxon>
    </lineage>
</organism>
<sequence>MTNAFDFSTSTMRLPAQGTNSGKGLLMGWKDLIAGLRRRISGSRQAAEEEELTPYEILMRDYDIHSIYLHDEQPDLIPQRDAMRRAWCKADFGAYQAAYVTARRQGDLTLSGDHAALAWPQ</sequence>
<dbReference type="AlphaFoldDB" id="A0A8E1WCQ5"/>
<proteinExistence type="predicted"/>
<dbReference type="Proteomes" id="UP000532373">
    <property type="component" value="Unassembled WGS sequence"/>
</dbReference>
<dbReference type="EMBL" id="JACHGI010000001">
    <property type="protein sequence ID" value="MBB6465176.1"/>
    <property type="molecule type" value="Genomic_DNA"/>
</dbReference>
<evidence type="ECO:0000313" key="1">
    <source>
        <dbReference type="EMBL" id="MBB6465176.1"/>
    </source>
</evidence>
<gene>
    <name evidence="1" type="ORF">HNQ96_001023</name>
</gene>
<accession>A0A8E1WCQ5</accession>
<reference evidence="1 2" key="1">
    <citation type="submission" date="2020-08" db="EMBL/GenBank/DDBJ databases">
        <title>Genomic Encyclopedia of Type Strains, Phase IV (KMG-IV): sequencing the most valuable type-strain genomes for metagenomic binning, comparative biology and taxonomic classification.</title>
        <authorList>
            <person name="Goeker M."/>
        </authorList>
    </citation>
    <scope>NUCLEOTIDE SEQUENCE [LARGE SCALE GENOMIC DNA]</scope>
    <source>
        <strain evidence="1 2">DSM 17454</strain>
    </source>
</reference>
<dbReference type="RefSeq" id="WP_184767668.1">
    <property type="nucleotide sequence ID" value="NZ_JACHGI010000001.1"/>
</dbReference>
<protein>
    <submittedName>
        <fullName evidence="1">Uncharacterized protein</fullName>
    </submittedName>
</protein>